<comment type="caution">
    <text evidence="1">The sequence shown here is derived from an EMBL/GenBank/DDBJ whole genome shotgun (WGS) entry which is preliminary data.</text>
</comment>
<name>A0A8S1HL25_9PELO</name>
<proteinExistence type="predicted"/>
<dbReference type="Proteomes" id="UP000835052">
    <property type="component" value="Unassembled WGS sequence"/>
</dbReference>
<protein>
    <submittedName>
        <fullName evidence="1">Uncharacterized protein</fullName>
    </submittedName>
</protein>
<reference evidence="1" key="1">
    <citation type="submission" date="2020-10" db="EMBL/GenBank/DDBJ databases">
        <authorList>
            <person name="Kikuchi T."/>
        </authorList>
    </citation>
    <scope>NUCLEOTIDE SEQUENCE</scope>
    <source>
        <strain evidence="1">NKZ352</strain>
    </source>
</reference>
<organism evidence="1 2">
    <name type="scientific">Caenorhabditis auriculariae</name>
    <dbReference type="NCBI Taxonomy" id="2777116"/>
    <lineage>
        <taxon>Eukaryota</taxon>
        <taxon>Metazoa</taxon>
        <taxon>Ecdysozoa</taxon>
        <taxon>Nematoda</taxon>
        <taxon>Chromadorea</taxon>
        <taxon>Rhabditida</taxon>
        <taxon>Rhabditina</taxon>
        <taxon>Rhabditomorpha</taxon>
        <taxon>Rhabditoidea</taxon>
        <taxon>Rhabditidae</taxon>
        <taxon>Peloderinae</taxon>
        <taxon>Caenorhabditis</taxon>
    </lineage>
</organism>
<accession>A0A8S1HL25</accession>
<dbReference type="EMBL" id="CAJGYM010000040">
    <property type="protein sequence ID" value="CAD6193970.1"/>
    <property type="molecule type" value="Genomic_DNA"/>
</dbReference>
<evidence type="ECO:0000313" key="1">
    <source>
        <dbReference type="EMBL" id="CAD6193970.1"/>
    </source>
</evidence>
<keyword evidence="2" id="KW-1185">Reference proteome</keyword>
<sequence length="79" mass="8960">MYCCSHTPFSVSEPRGSRLSIRAEYYDSHSPFTAPSESKGAENAVTLADYMPLNDYTLKQDNRLHVVAYTRRMIGRSVI</sequence>
<evidence type="ECO:0000313" key="2">
    <source>
        <dbReference type="Proteomes" id="UP000835052"/>
    </source>
</evidence>
<dbReference type="AlphaFoldDB" id="A0A8S1HL25"/>
<gene>
    <name evidence="1" type="ORF">CAUJ_LOCUS9889</name>
</gene>